<dbReference type="GO" id="GO:0051213">
    <property type="term" value="F:dioxygenase activity"/>
    <property type="evidence" value="ECO:0007669"/>
    <property type="project" value="UniProtKB-KW"/>
</dbReference>
<evidence type="ECO:0000256" key="5">
    <source>
        <dbReference type="ARBA" id="ARBA00023004"/>
    </source>
</evidence>
<evidence type="ECO:0000256" key="4">
    <source>
        <dbReference type="ARBA" id="ARBA00023002"/>
    </source>
</evidence>
<dbReference type="AlphaFoldDB" id="A0A0K8UYU7"/>
<gene>
    <name evidence="8" type="primary">CQ101</name>
    <name evidence="8" type="ORF">c0_g1_i1</name>
</gene>
<dbReference type="GO" id="GO:0031418">
    <property type="term" value="F:L-ascorbic acid binding"/>
    <property type="evidence" value="ECO:0007669"/>
    <property type="project" value="InterPro"/>
</dbReference>
<evidence type="ECO:0000256" key="1">
    <source>
        <dbReference type="ARBA" id="ARBA00001961"/>
    </source>
</evidence>
<evidence type="ECO:0000259" key="7">
    <source>
        <dbReference type="PROSITE" id="PS51471"/>
    </source>
</evidence>
<dbReference type="PROSITE" id="PS51471">
    <property type="entry name" value="FE2OG_OXY"/>
    <property type="match status" value="1"/>
</dbReference>
<feature type="region of interest" description="Disordered" evidence="6">
    <location>
        <begin position="1"/>
        <end position="32"/>
    </location>
</feature>
<keyword evidence="2" id="KW-0479">Metal-binding</keyword>
<sequence length="334" mass="37853">MTTSSLRQRNNGNKQKVDQNVSPTTNGGTTNLQSKLANISAELQHATQASTHRLWTRAVIATSVMIVVYFYSQQHNSNETKFALIKEKLPLRIQKFECSKSYKAEIRRYPNCVPKKCGRFVSDQLVEEDEVDKLLNLARTILSMAGSSGGASILNLHTGALSYKEQFVNAYRVPKVVAELKEHHLTIYNTVKNKIKKAIAEQFEIPAESLYLTDPTFFSRLTNATARTMNDEYWHEHIDKDTYESFHYTSLLYLNTYQKDYKGGRFIFIDGSNGNLTKSAIEPKKARVSAFTSGAENLHHVEQVTEGERYAITISFTCDPDRAISDLHIKTPNL</sequence>
<feature type="domain" description="Fe2OG dioxygenase" evidence="7">
    <location>
        <begin position="216"/>
        <end position="320"/>
    </location>
</feature>
<evidence type="ECO:0000256" key="6">
    <source>
        <dbReference type="SAM" id="MobiDB-lite"/>
    </source>
</evidence>
<dbReference type="GO" id="GO:0016705">
    <property type="term" value="F:oxidoreductase activity, acting on paired donors, with incorporation or reduction of molecular oxygen"/>
    <property type="evidence" value="ECO:0007669"/>
    <property type="project" value="InterPro"/>
</dbReference>
<proteinExistence type="predicted"/>
<dbReference type="PANTHER" id="PTHR14650:SF1">
    <property type="entry name" value="2-OXOGLUTARATE AND IRON-DEPENDENT OXYGENASE DOMAIN-CONTAINING PROTEIN 3"/>
    <property type="match status" value="1"/>
</dbReference>
<dbReference type="PANTHER" id="PTHR14650">
    <property type="entry name" value="PROLYL HYDROXYLASE-RELATED"/>
    <property type="match status" value="1"/>
</dbReference>
<evidence type="ECO:0000256" key="2">
    <source>
        <dbReference type="ARBA" id="ARBA00022723"/>
    </source>
</evidence>
<reference evidence="8" key="1">
    <citation type="submission" date="2015-06" db="EMBL/GenBank/DDBJ databases">
        <authorList>
            <person name="Hoefler B.C."/>
            <person name="Straight P.D."/>
        </authorList>
    </citation>
    <scope>NUCLEOTIDE SEQUENCE</scope>
</reference>
<dbReference type="OrthoDB" id="427071at2759"/>
<keyword evidence="3" id="KW-0223">Dioxygenase</keyword>
<dbReference type="InterPro" id="IPR039210">
    <property type="entry name" value="OGFOD3"/>
</dbReference>
<dbReference type="Pfam" id="PF13640">
    <property type="entry name" value="2OG-FeII_Oxy_3"/>
    <property type="match status" value="1"/>
</dbReference>
<comment type="cofactor">
    <cofactor evidence="1">
        <name>L-ascorbate</name>
        <dbReference type="ChEBI" id="CHEBI:38290"/>
    </cofactor>
</comment>
<dbReference type="GO" id="GO:0005506">
    <property type="term" value="F:iron ion binding"/>
    <property type="evidence" value="ECO:0007669"/>
    <property type="project" value="InterPro"/>
</dbReference>
<accession>A0A0K8UYU7</accession>
<dbReference type="GO" id="GO:0016020">
    <property type="term" value="C:membrane"/>
    <property type="evidence" value="ECO:0007669"/>
    <property type="project" value="TreeGrafter"/>
</dbReference>
<evidence type="ECO:0000256" key="3">
    <source>
        <dbReference type="ARBA" id="ARBA00022964"/>
    </source>
</evidence>
<organism evidence="8">
    <name type="scientific">Bactrocera latifrons</name>
    <name type="common">Malaysian fruit fly</name>
    <name type="synonym">Chaetodacus latifrons</name>
    <dbReference type="NCBI Taxonomy" id="174628"/>
    <lineage>
        <taxon>Eukaryota</taxon>
        <taxon>Metazoa</taxon>
        <taxon>Ecdysozoa</taxon>
        <taxon>Arthropoda</taxon>
        <taxon>Hexapoda</taxon>
        <taxon>Insecta</taxon>
        <taxon>Pterygota</taxon>
        <taxon>Neoptera</taxon>
        <taxon>Endopterygota</taxon>
        <taxon>Diptera</taxon>
        <taxon>Brachycera</taxon>
        <taxon>Muscomorpha</taxon>
        <taxon>Tephritoidea</taxon>
        <taxon>Tephritidae</taxon>
        <taxon>Bactrocera</taxon>
        <taxon>Bactrocera</taxon>
    </lineage>
</organism>
<dbReference type="InterPro" id="IPR006620">
    <property type="entry name" value="Pro_4_hyd_alph"/>
</dbReference>
<keyword evidence="5" id="KW-0408">Iron</keyword>
<evidence type="ECO:0000313" key="8">
    <source>
        <dbReference type="EMBL" id="JAI31520.1"/>
    </source>
</evidence>
<dbReference type="SMART" id="SM00702">
    <property type="entry name" value="P4Hc"/>
    <property type="match status" value="1"/>
</dbReference>
<keyword evidence="8" id="KW-0472">Membrane</keyword>
<keyword evidence="4" id="KW-0560">Oxidoreductase</keyword>
<dbReference type="InterPro" id="IPR044862">
    <property type="entry name" value="Pro_4_hyd_alph_FE2OG_OXY"/>
</dbReference>
<dbReference type="Gene3D" id="2.60.120.620">
    <property type="entry name" value="q2cbj1_9rhob like domain"/>
    <property type="match status" value="1"/>
</dbReference>
<dbReference type="EMBL" id="GDHF01020794">
    <property type="protein sequence ID" value="JAI31520.1"/>
    <property type="molecule type" value="Transcribed_RNA"/>
</dbReference>
<dbReference type="InterPro" id="IPR005123">
    <property type="entry name" value="Oxoglu/Fe-dep_dioxygenase_dom"/>
</dbReference>
<name>A0A0K8UYU7_BACLA</name>
<keyword evidence="8" id="KW-0812">Transmembrane</keyword>
<protein>
    <submittedName>
        <fullName evidence="8">PKHD domain-containing transmembrane protein C17orf101</fullName>
    </submittedName>
</protein>